<protein>
    <recommendedName>
        <fullName evidence="6">C3H1-type domain-containing protein</fullName>
    </recommendedName>
</protein>
<feature type="compositionally biased region" description="Basic and acidic residues" evidence="5">
    <location>
        <begin position="203"/>
        <end position="213"/>
    </location>
</feature>
<dbReference type="VEuPathDB" id="FungiDB:H310_13242"/>
<feature type="zinc finger region" description="C3H1-type" evidence="4">
    <location>
        <begin position="156"/>
        <end position="184"/>
    </location>
</feature>
<evidence type="ECO:0000259" key="6">
    <source>
        <dbReference type="PROSITE" id="PS50103"/>
    </source>
</evidence>
<dbReference type="STRING" id="157072.A0A024TEZ5"/>
<evidence type="ECO:0000313" key="7">
    <source>
        <dbReference type="EMBL" id="ETV92584.1"/>
    </source>
</evidence>
<dbReference type="eggNOG" id="KOG1813">
    <property type="taxonomic scope" value="Eukaryota"/>
</dbReference>
<dbReference type="SUPFAM" id="SSF90229">
    <property type="entry name" value="CCCH zinc finger"/>
    <property type="match status" value="1"/>
</dbReference>
<name>A0A024TEZ5_9STRA</name>
<reference evidence="7" key="1">
    <citation type="submission" date="2013-12" db="EMBL/GenBank/DDBJ databases">
        <title>The Genome Sequence of Aphanomyces invadans NJM9701.</title>
        <authorList>
            <consortium name="The Broad Institute Genomics Platform"/>
            <person name="Russ C."/>
            <person name="Tyler B."/>
            <person name="van West P."/>
            <person name="Dieguez-Uribeondo J."/>
            <person name="Young S.K."/>
            <person name="Zeng Q."/>
            <person name="Gargeya S."/>
            <person name="Fitzgerald M."/>
            <person name="Abouelleil A."/>
            <person name="Alvarado L."/>
            <person name="Chapman S.B."/>
            <person name="Gainer-Dewar J."/>
            <person name="Goldberg J."/>
            <person name="Griggs A."/>
            <person name="Gujja S."/>
            <person name="Hansen M."/>
            <person name="Howarth C."/>
            <person name="Imamovic A."/>
            <person name="Ireland A."/>
            <person name="Larimer J."/>
            <person name="McCowan C."/>
            <person name="Murphy C."/>
            <person name="Pearson M."/>
            <person name="Poon T.W."/>
            <person name="Priest M."/>
            <person name="Roberts A."/>
            <person name="Saif S."/>
            <person name="Shea T."/>
            <person name="Sykes S."/>
            <person name="Wortman J."/>
            <person name="Nusbaum C."/>
            <person name="Birren B."/>
        </authorList>
    </citation>
    <scope>NUCLEOTIDE SEQUENCE [LARGE SCALE GENOMIC DNA]</scope>
    <source>
        <strain evidence="7">NJM9701</strain>
    </source>
</reference>
<evidence type="ECO:0000256" key="1">
    <source>
        <dbReference type="ARBA" id="ARBA00022723"/>
    </source>
</evidence>
<feature type="region of interest" description="Disordered" evidence="5">
    <location>
        <begin position="1"/>
        <end position="55"/>
    </location>
</feature>
<feature type="region of interest" description="Disordered" evidence="5">
    <location>
        <begin position="203"/>
        <end position="227"/>
    </location>
</feature>
<dbReference type="SMART" id="SM00356">
    <property type="entry name" value="ZnF_C3H1"/>
    <property type="match status" value="1"/>
</dbReference>
<gene>
    <name evidence="7" type="ORF">H310_13242</name>
</gene>
<organism evidence="7">
    <name type="scientific">Aphanomyces invadans</name>
    <dbReference type="NCBI Taxonomy" id="157072"/>
    <lineage>
        <taxon>Eukaryota</taxon>
        <taxon>Sar</taxon>
        <taxon>Stramenopiles</taxon>
        <taxon>Oomycota</taxon>
        <taxon>Saprolegniomycetes</taxon>
        <taxon>Saprolegniales</taxon>
        <taxon>Verrucalvaceae</taxon>
        <taxon>Aphanomyces</taxon>
    </lineage>
</organism>
<keyword evidence="2 4" id="KW-0863">Zinc-finger</keyword>
<accession>A0A024TEZ5</accession>
<dbReference type="GO" id="GO:0008270">
    <property type="term" value="F:zinc ion binding"/>
    <property type="evidence" value="ECO:0007669"/>
    <property type="project" value="UniProtKB-KW"/>
</dbReference>
<dbReference type="EMBL" id="KI913999">
    <property type="protein sequence ID" value="ETV92584.1"/>
    <property type="molecule type" value="Genomic_DNA"/>
</dbReference>
<dbReference type="InterPro" id="IPR036855">
    <property type="entry name" value="Znf_CCCH_sf"/>
</dbReference>
<dbReference type="AlphaFoldDB" id="A0A024TEZ5"/>
<feature type="compositionally biased region" description="Acidic residues" evidence="5">
    <location>
        <begin position="214"/>
        <end position="223"/>
    </location>
</feature>
<dbReference type="RefSeq" id="XP_008878891.1">
    <property type="nucleotide sequence ID" value="XM_008880669.1"/>
</dbReference>
<dbReference type="InterPro" id="IPR039971">
    <property type="entry name" value="CWC24-like"/>
</dbReference>
<feature type="compositionally biased region" description="Polar residues" evidence="5">
    <location>
        <begin position="43"/>
        <end position="52"/>
    </location>
</feature>
<dbReference type="Gene3D" id="4.10.1000.10">
    <property type="entry name" value="Zinc finger, CCCH-type"/>
    <property type="match status" value="1"/>
</dbReference>
<evidence type="ECO:0000256" key="4">
    <source>
        <dbReference type="PROSITE-ProRule" id="PRU00723"/>
    </source>
</evidence>
<keyword evidence="3 4" id="KW-0862">Zinc</keyword>
<evidence type="ECO:0000256" key="2">
    <source>
        <dbReference type="ARBA" id="ARBA00022771"/>
    </source>
</evidence>
<dbReference type="PROSITE" id="PS50103">
    <property type="entry name" value="ZF_C3H1"/>
    <property type="match status" value="1"/>
</dbReference>
<dbReference type="GO" id="GO:0034247">
    <property type="term" value="P:snoRNA splicing"/>
    <property type="evidence" value="ECO:0007669"/>
    <property type="project" value="TreeGrafter"/>
</dbReference>
<evidence type="ECO:0000256" key="3">
    <source>
        <dbReference type="ARBA" id="ARBA00022833"/>
    </source>
</evidence>
<dbReference type="GO" id="GO:0005684">
    <property type="term" value="C:U2-type spliceosomal complex"/>
    <property type="evidence" value="ECO:0007669"/>
    <property type="project" value="TreeGrafter"/>
</dbReference>
<proteinExistence type="predicted"/>
<feature type="compositionally biased region" description="Basic and acidic residues" evidence="5">
    <location>
        <begin position="15"/>
        <end position="29"/>
    </location>
</feature>
<dbReference type="PANTHER" id="PTHR12930">
    <property type="entry name" value="ZINC FINGER PROTEIN 183"/>
    <property type="match status" value="1"/>
</dbReference>
<feature type="domain" description="C3H1-type" evidence="6">
    <location>
        <begin position="156"/>
        <end position="184"/>
    </location>
</feature>
<dbReference type="Pfam" id="PF00642">
    <property type="entry name" value="zf-CCCH"/>
    <property type="match status" value="1"/>
</dbReference>
<dbReference type="GeneID" id="20090292"/>
<dbReference type="PANTHER" id="PTHR12930:SF0">
    <property type="entry name" value="RING FINGER PROTEIN 113B"/>
    <property type="match status" value="1"/>
</dbReference>
<feature type="compositionally biased region" description="Basic residues" evidence="5">
    <location>
        <begin position="1"/>
        <end position="14"/>
    </location>
</feature>
<keyword evidence="1 4" id="KW-0479">Metal-binding</keyword>
<dbReference type="OrthoDB" id="25761at2759"/>
<evidence type="ECO:0000256" key="5">
    <source>
        <dbReference type="SAM" id="MobiDB-lite"/>
    </source>
</evidence>
<dbReference type="InterPro" id="IPR000571">
    <property type="entry name" value="Znf_CCCH"/>
</dbReference>
<sequence length="323" mass="36504">MFATRAKKTQGKRRREVDAEGDDGAHDGDIPVPVQAEARKKLNTFSSSSKKPNAQEVMDARFQASTRQAVRQSYAGDATYESQIDTEQDRDARAILEKNIKLNADGNELSGKIYQGQAGYKNYATKKEASIGMNKYTGTQGPIRAQTWARSICRFDYAPDICKDYKETGFCGYGDNCKFLHDRGDYKSGWQIDKEWNEKERKKARALQDRDGKDDDDDGESDDDKYVIKSDDDDEQFACTICRNPFTNAVETILPVVAAATFFAKNARSSGTRRRRCASTAESKRTGCSMWPRACAKRRRSGCRRTNRRRATIPTTQLRPINM</sequence>